<dbReference type="Gene3D" id="3.30.565.10">
    <property type="entry name" value="Histidine kinase-like ATPase, C-terminal domain"/>
    <property type="match status" value="1"/>
</dbReference>
<dbReference type="InterPro" id="IPR005467">
    <property type="entry name" value="His_kinase_dom"/>
</dbReference>
<dbReference type="EMBL" id="JAPEVB010000002">
    <property type="protein sequence ID" value="KAJ4393973.1"/>
    <property type="molecule type" value="Genomic_DNA"/>
</dbReference>
<dbReference type="InterPro" id="IPR011006">
    <property type="entry name" value="CheY-like_superfamily"/>
</dbReference>
<feature type="region of interest" description="Disordered" evidence="7">
    <location>
        <begin position="287"/>
        <end position="316"/>
    </location>
</feature>
<feature type="region of interest" description="Disordered" evidence="7">
    <location>
        <begin position="459"/>
        <end position="496"/>
    </location>
</feature>
<dbReference type="InterPro" id="IPR004358">
    <property type="entry name" value="Sig_transdc_His_kin-like_C"/>
</dbReference>
<dbReference type="SUPFAM" id="SSF47384">
    <property type="entry name" value="Homodimeric domain of signal transducing histidine kinase"/>
    <property type="match status" value="1"/>
</dbReference>
<keyword evidence="5" id="KW-0418">Kinase</keyword>
<dbReference type="Gene3D" id="1.10.287.130">
    <property type="match status" value="1"/>
</dbReference>
<dbReference type="GO" id="GO:0009927">
    <property type="term" value="F:histidine phosphotransfer kinase activity"/>
    <property type="evidence" value="ECO:0007669"/>
    <property type="project" value="TreeGrafter"/>
</dbReference>
<dbReference type="InterPro" id="IPR036890">
    <property type="entry name" value="HATPase_C_sf"/>
</dbReference>
<feature type="region of interest" description="Disordered" evidence="7">
    <location>
        <begin position="349"/>
        <end position="408"/>
    </location>
</feature>
<dbReference type="InterPro" id="IPR029016">
    <property type="entry name" value="GAF-like_dom_sf"/>
</dbReference>
<dbReference type="GO" id="GO:0000155">
    <property type="term" value="F:phosphorelay sensor kinase activity"/>
    <property type="evidence" value="ECO:0007669"/>
    <property type="project" value="InterPro"/>
</dbReference>
<feature type="compositionally biased region" description="Polar residues" evidence="7">
    <location>
        <begin position="361"/>
        <end position="377"/>
    </location>
</feature>
<feature type="compositionally biased region" description="Basic and acidic residues" evidence="7">
    <location>
        <begin position="1035"/>
        <end position="1045"/>
    </location>
</feature>
<dbReference type="FunFam" id="3.30.450.40:FF:000083">
    <property type="entry name" value="Sensor histidine kinase/response regulator, putative (AFU_orthologue AFUA_4G00660)"/>
    <property type="match status" value="1"/>
</dbReference>
<dbReference type="PANTHER" id="PTHR43047">
    <property type="entry name" value="TWO-COMPONENT HISTIDINE PROTEIN KINASE"/>
    <property type="match status" value="1"/>
</dbReference>
<keyword evidence="3 6" id="KW-0597">Phosphoprotein</keyword>
<evidence type="ECO:0000313" key="11">
    <source>
        <dbReference type="Proteomes" id="UP001140453"/>
    </source>
</evidence>
<dbReference type="SMART" id="SM00448">
    <property type="entry name" value="REC"/>
    <property type="match status" value="1"/>
</dbReference>
<dbReference type="EC" id="2.7.13.3" evidence="2"/>
<feature type="compositionally biased region" description="Basic and acidic residues" evidence="7">
    <location>
        <begin position="480"/>
        <end position="493"/>
    </location>
</feature>
<feature type="domain" description="Response regulatory" evidence="9">
    <location>
        <begin position="1137"/>
        <end position="1276"/>
    </location>
</feature>
<evidence type="ECO:0000313" key="10">
    <source>
        <dbReference type="EMBL" id="KAJ4393973.1"/>
    </source>
</evidence>
<dbReference type="Pfam" id="PF01590">
    <property type="entry name" value="GAF"/>
    <property type="match status" value="1"/>
</dbReference>
<dbReference type="AlphaFoldDB" id="A0A9W9CZS8"/>
<dbReference type="CDD" id="cd17546">
    <property type="entry name" value="REC_hyHK_CKI1_RcsC-like"/>
    <property type="match status" value="1"/>
</dbReference>
<dbReference type="Gene3D" id="3.40.50.2300">
    <property type="match status" value="1"/>
</dbReference>
<feature type="compositionally biased region" description="Basic and acidic residues" evidence="7">
    <location>
        <begin position="293"/>
        <end position="316"/>
    </location>
</feature>
<dbReference type="InterPro" id="IPR003661">
    <property type="entry name" value="HisK_dim/P_dom"/>
</dbReference>
<keyword evidence="4" id="KW-0808">Transferase</keyword>
<name>A0A9W9CZS8_9PEZI</name>
<dbReference type="Pfam" id="PF00072">
    <property type="entry name" value="Response_reg"/>
    <property type="match status" value="1"/>
</dbReference>
<dbReference type="CDD" id="cd00082">
    <property type="entry name" value="HisKA"/>
    <property type="match status" value="1"/>
</dbReference>
<dbReference type="InterPro" id="IPR036097">
    <property type="entry name" value="HisK_dim/P_sf"/>
</dbReference>
<comment type="caution">
    <text evidence="10">The sequence shown here is derived from an EMBL/GenBank/DDBJ whole genome shotgun (WGS) entry which is preliminary data.</text>
</comment>
<evidence type="ECO:0000256" key="4">
    <source>
        <dbReference type="ARBA" id="ARBA00022679"/>
    </source>
</evidence>
<dbReference type="Pfam" id="PF02518">
    <property type="entry name" value="HATPase_c"/>
    <property type="match status" value="1"/>
</dbReference>
<dbReference type="OrthoDB" id="303614at2759"/>
<accession>A0A9W9CZS8</accession>
<feature type="domain" description="Histidine kinase" evidence="8">
    <location>
        <begin position="581"/>
        <end position="851"/>
    </location>
</feature>
<feature type="region of interest" description="Disordered" evidence="7">
    <location>
        <begin position="1035"/>
        <end position="1065"/>
    </location>
</feature>
<evidence type="ECO:0000256" key="1">
    <source>
        <dbReference type="ARBA" id="ARBA00000085"/>
    </source>
</evidence>
<dbReference type="Pfam" id="PF00512">
    <property type="entry name" value="HisKA"/>
    <property type="match status" value="1"/>
</dbReference>
<sequence>MRPEAARERDLHRYYKPWKDAQNNLVDVKSDEHGNGNAWGLTYEGYKPRASGDKTLTAFAQLATLRLNVRRAMVSLVDSTQQYILAEATQTLSLVSDERHEPGDEIWLGNTILKRTDAVCHHSFGQKYTAEDDNGEKYTAEALVIPNMRLDDRFKDRSYVKQEPGIMFYAGVPIRTKSGHRIGVYAVSSEKPRPGLSVDELIFMEDVAAAVMEHLELAKDRDARVNGEKMVRGLADFIEGTEEPDVPLAGTTVGGSPSEDQIVSPRISAVMRKQSENALKMLDDLDEITGSTTEERNPTDTTQQEEKPAKTRISRDDPSRILARAANIIRQSTEADGVIFFNTSSRNFQGLSRRGLRGGNTDLSSGMNSGSDISNDPTVPARQRQTDQSTDSGEDLRMPRSNTKPRRRLCEVIGMSISQHEQYGRLDAKDFGFPEENMERYIQNFPYGKYFSFTDTGSGISSGDELSSEDKPAESSNPTLERRPSGARKDAPPRNKNQRFIPAEMLKVLPGIRSLIFLPLWDFTEGRYIAGGFIWTSIAGRLMSPENELPYLKAFGNSIMSEIARVKATKSDLAKTTFIASISHELRSPLHGILGSVEFLHETAVSAYQEGLFTSIETCGKTLLDTIDHVLDYAKINKLRKGSASRKRANQRVGQRKDHVGSIVGLTTNFDLAALVEEVVDAVTAGHVFRRSHQVTAPEQDAYGVALAGMGTAAPPKQQSEPVVILDIAPRENWFVRTQPGALRRIVMNLLGNALKYTDAGFVSVTLQVESETDDEIKVHFRFVDSGRGMSLEFQRTRLFAPFSQEDPFSTGTGLGLSIVRQIVEAHDGNIAITSAQYVGTEVDVTMTLPVVGKVPGKPTLDPPLESTKGTTVCMVNLVRSSLSTAEVKGLQDLRDTLRETCEGWFGMTVVDEPGPTQPDFLLLPMIPTSAQELLDYYHASSGSKVSAPLIALCGNTGEASQFRNKIAGRLLEHGIESIPITQPLGPRKLASVIEKFKQEQIRHKQRIVLGRKESDPEAIRRERDILRRVHEAQIAEQEKGEKQASARPTSPEQTRVPLPRRPGPSALIQMEAIDENQEIPSEPLESPTQNMILARVAADNSALRSRSAPPGPSFVLAESENASDRGRSVTSSAHPYVLLVDDNAINLQLLVMFMKKQNLPYATASNGLLALERYQDAFSPSQADSPASRHSAKPSPPFTHVLMDISMPIMDGLTSTRKIRAFEAEKGIAPPSTIIALTGLASAEAQEDALNAGINEFLVKPVKFGELKGLLNVSGSN</sequence>
<dbReference type="SMART" id="SM00388">
    <property type="entry name" value="HisKA"/>
    <property type="match status" value="1"/>
</dbReference>
<dbReference type="SMART" id="SM00387">
    <property type="entry name" value="HATPase_c"/>
    <property type="match status" value="1"/>
</dbReference>
<evidence type="ECO:0000256" key="2">
    <source>
        <dbReference type="ARBA" id="ARBA00012438"/>
    </source>
</evidence>
<comment type="catalytic activity">
    <reaction evidence="1">
        <text>ATP + protein L-histidine = ADP + protein N-phospho-L-histidine.</text>
        <dbReference type="EC" id="2.7.13.3"/>
    </reaction>
</comment>
<organism evidence="10 11">
    <name type="scientific">Gnomoniopsis smithogilvyi</name>
    <dbReference type="NCBI Taxonomy" id="1191159"/>
    <lineage>
        <taxon>Eukaryota</taxon>
        <taxon>Fungi</taxon>
        <taxon>Dikarya</taxon>
        <taxon>Ascomycota</taxon>
        <taxon>Pezizomycotina</taxon>
        <taxon>Sordariomycetes</taxon>
        <taxon>Sordariomycetidae</taxon>
        <taxon>Diaporthales</taxon>
        <taxon>Gnomoniaceae</taxon>
        <taxon>Gnomoniopsis</taxon>
    </lineage>
</organism>
<evidence type="ECO:0000256" key="5">
    <source>
        <dbReference type="ARBA" id="ARBA00022777"/>
    </source>
</evidence>
<dbReference type="SUPFAM" id="SSF55781">
    <property type="entry name" value="GAF domain-like"/>
    <property type="match status" value="1"/>
</dbReference>
<dbReference type="PANTHER" id="PTHR43047:SF72">
    <property type="entry name" value="OSMOSENSING HISTIDINE PROTEIN KINASE SLN1"/>
    <property type="match status" value="1"/>
</dbReference>
<dbReference type="GO" id="GO:0005886">
    <property type="term" value="C:plasma membrane"/>
    <property type="evidence" value="ECO:0007669"/>
    <property type="project" value="TreeGrafter"/>
</dbReference>
<dbReference type="InterPro" id="IPR003594">
    <property type="entry name" value="HATPase_dom"/>
</dbReference>
<gene>
    <name evidence="10" type="ORF">N0V93_003190</name>
</gene>
<dbReference type="SUPFAM" id="SSF55874">
    <property type="entry name" value="ATPase domain of HSP90 chaperone/DNA topoisomerase II/histidine kinase"/>
    <property type="match status" value="1"/>
</dbReference>
<dbReference type="SUPFAM" id="SSF52172">
    <property type="entry name" value="CheY-like"/>
    <property type="match status" value="1"/>
</dbReference>
<evidence type="ECO:0000259" key="9">
    <source>
        <dbReference type="PROSITE" id="PS50110"/>
    </source>
</evidence>
<dbReference type="InterPro" id="IPR003018">
    <property type="entry name" value="GAF"/>
</dbReference>
<evidence type="ECO:0000256" key="7">
    <source>
        <dbReference type="SAM" id="MobiDB-lite"/>
    </source>
</evidence>
<dbReference type="PROSITE" id="PS50110">
    <property type="entry name" value="RESPONSE_REGULATORY"/>
    <property type="match status" value="1"/>
</dbReference>
<proteinExistence type="predicted"/>
<keyword evidence="11" id="KW-1185">Reference proteome</keyword>
<dbReference type="FunFam" id="1.10.287.130:FF:000023">
    <property type="entry name" value="Sensor histidine kinase/response regulator, putative"/>
    <property type="match status" value="1"/>
</dbReference>
<evidence type="ECO:0000256" key="3">
    <source>
        <dbReference type="ARBA" id="ARBA00022553"/>
    </source>
</evidence>
<dbReference type="PROSITE" id="PS50109">
    <property type="entry name" value="HIS_KIN"/>
    <property type="match status" value="1"/>
</dbReference>
<dbReference type="Gene3D" id="3.30.450.40">
    <property type="match status" value="1"/>
</dbReference>
<evidence type="ECO:0000256" key="6">
    <source>
        <dbReference type="PROSITE-ProRule" id="PRU00169"/>
    </source>
</evidence>
<reference evidence="10" key="1">
    <citation type="submission" date="2022-10" db="EMBL/GenBank/DDBJ databases">
        <title>Tapping the CABI collections for fungal endophytes: first genome assemblies for Collariella, Neodidymelliopsis, Ascochyta clinopodiicola, Didymella pomorum, Didymosphaeria variabile, Neocosmospora piperis and Neocucurbitaria cava.</title>
        <authorList>
            <person name="Hill R."/>
        </authorList>
    </citation>
    <scope>NUCLEOTIDE SEQUENCE</scope>
    <source>
        <strain evidence="10">IMI 355082</strain>
    </source>
</reference>
<protein>
    <recommendedName>
        <fullName evidence="2">histidine kinase</fullName>
        <ecNumber evidence="2">2.7.13.3</ecNumber>
    </recommendedName>
</protein>
<dbReference type="Proteomes" id="UP001140453">
    <property type="component" value="Unassembled WGS sequence"/>
</dbReference>
<dbReference type="InterPro" id="IPR001789">
    <property type="entry name" value="Sig_transdc_resp-reg_receiver"/>
</dbReference>
<dbReference type="PRINTS" id="PR00344">
    <property type="entry name" value="BCTRLSENSOR"/>
</dbReference>
<evidence type="ECO:0000259" key="8">
    <source>
        <dbReference type="PROSITE" id="PS50109"/>
    </source>
</evidence>
<feature type="modified residue" description="4-aspartylphosphate" evidence="6">
    <location>
        <position position="1205"/>
    </location>
</feature>